<proteinExistence type="predicted"/>
<sequence>MSYPYAAQHVSSGPDDVDVTPDRLHPSFHGSFDWHSSAHMQWSGLRLLQLAGNQLTPATREALTRMLADRWDPAKIQAEAAYLREHPSFERPYGWAWAATIAADAGSEWGSATRPLAEAVFDLVTEWLPRLAYPVRSGEHPNTAFGLALLYDAAGRLRRTDVQELIASSARAWFAEDKDYPAAWEPGGSDFLSAALTEADLMRRVLADNEFRGWLGAFLPGLGGAGDTLLSLPEVRDPSDGKGAHLLGLALYRAAALRRLAPYLDDGAQRRIAEATARNVAAVEEQIVTGGFMATHWLVSFALLAVTADEDTARDGN</sequence>
<dbReference type="InterPro" id="IPR021365">
    <property type="entry name" value="DUF2891"/>
</dbReference>
<dbReference type="AlphaFoldDB" id="A0A967B1L8"/>
<dbReference type="Proteomes" id="UP000744769">
    <property type="component" value="Unassembled WGS sequence"/>
</dbReference>
<protein>
    <submittedName>
        <fullName evidence="1">DUF2891 family protein</fullName>
    </submittedName>
</protein>
<name>A0A967B1L8_9MICO</name>
<accession>A0A967B1L8</accession>
<dbReference type="Pfam" id="PF11199">
    <property type="entry name" value="DUF2891"/>
    <property type="match status" value="1"/>
</dbReference>
<comment type="caution">
    <text evidence="1">The sequence shown here is derived from an EMBL/GenBank/DDBJ whole genome shotgun (WGS) entry which is preliminary data.</text>
</comment>
<evidence type="ECO:0000313" key="1">
    <source>
        <dbReference type="EMBL" id="NHN56334.1"/>
    </source>
</evidence>
<evidence type="ECO:0000313" key="2">
    <source>
        <dbReference type="Proteomes" id="UP000744769"/>
    </source>
</evidence>
<organism evidence="1 2">
    <name type="scientific">Metallococcus carri</name>
    <dbReference type="NCBI Taxonomy" id="1656884"/>
    <lineage>
        <taxon>Bacteria</taxon>
        <taxon>Bacillati</taxon>
        <taxon>Actinomycetota</taxon>
        <taxon>Actinomycetes</taxon>
        <taxon>Micrococcales</taxon>
        <taxon>Dermacoccaceae</taxon>
        <taxon>Metallococcus</taxon>
    </lineage>
</organism>
<reference evidence="1" key="1">
    <citation type="submission" date="2020-03" db="EMBL/GenBank/DDBJ databases">
        <title>Draft sequencing of Calidifontibacter sp. DB0510.</title>
        <authorList>
            <person name="Kim D.-U."/>
        </authorList>
    </citation>
    <scope>NUCLEOTIDE SEQUENCE</scope>
    <source>
        <strain evidence="1">DB0510</strain>
    </source>
</reference>
<gene>
    <name evidence="1" type="ORF">G9U51_11155</name>
</gene>
<dbReference type="EMBL" id="JAAOIV010000008">
    <property type="protein sequence ID" value="NHN56334.1"/>
    <property type="molecule type" value="Genomic_DNA"/>
</dbReference>
<keyword evidence="2" id="KW-1185">Reference proteome</keyword>